<sequence>MNLNFKSNNDFTPIVEHVKNTANQVVCSGAATFVIHKDTVVIEEYWGKQSNKNDARTVQANTQFHVASVRKSYIGFAVAYAIFTGKIQSIDDHVLQYLPELDTEIWENTTIRHLLTHTHGLNELDGQIFREYPVGENWTYRQVNINTLTELVNRTTQKTVSHILHEQVFEPLGLKETGWYSNSHEKLVDVILTDGQHRKWNIDKSTDGDRMNMFVSARELAFWGYLHLKEGNINGKQIVPKELLNLAISLQSPSTIDKDLPQNGFLWFVKALPATKTEIGASVPKGAFQILGYTGVTLLVIPDEDIVAVRMFNSYGSPEGYDYLEDVRSFGDTVMDCLKKLEIENVQNRTLSL</sequence>
<comment type="caution">
    <text evidence="2">The sequence shown here is derived from an EMBL/GenBank/DDBJ whole genome shotgun (WGS) entry which is preliminary data.</text>
</comment>
<name>A0A318TLH9_9BACL</name>
<evidence type="ECO:0000259" key="1">
    <source>
        <dbReference type="Pfam" id="PF00144"/>
    </source>
</evidence>
<accession>A0A318TLH9</accession>
<reference evidence="2 3" key="1">
    <citation type="submission" date="2018-06" db="EMBL/GenBank/DDBJ databases">
        <title>Genomic Encyclopedia of Archaeal and Bacterial Type Strains, Phase II (KMG-II): from individual species to whole genera.</title>
        <authorList>
            <person name="Goeker M."/>
        </authorList>
    </citation>
    <scope>NUCLEOTIDE SEQUENCE [LARGE SCALE GENOMIC DNA]</scope>
    <source>
        <strain evidence="2 3">KACC 16626</strain>
    </source>
</reference>
<protein>
    <submittedName>
        <fullName evidence="2">CubicO group peptidase (Beta-lactamase class C family)</fullName>
    </submittedName>
</protein>
<dbReference type="InterPro" id="IPR050789">
    <property type="entry name" value="Diverse_Enzym_Activities"/>
</dbReference>
<dbReference type="Pfam" id="PF00144">
    <property type="entry name" value="Beta-lactamase"/>
    <property type="match status" value="1"/>
</dbReference>
<evidence type="ECO:0000313" key="2">
    <source>
        <dbReference type="EMBL" id="PYF05702.1"/>
    </source>
</evidence>
<organism evidence="2 3">
    <name type="scientific">Ureibacillus chungkukjangi</name>
    <dbReference type="NCBI Taxonomy" id="1202712"/>
    <lineage>
        <taxon>Bacteria</taxon>
        <taxon>Bacillati</taxon>
        <taxon>Bacillota</taxon>
        <taxon>Bacilli</taxon>
        <taxon>Bacillales</taxon>
        <taxon>Caryophanaceae</taxon>
        <taxon>Ureibacillus</taxon>
    </lineage>
</organism>
<dbReference type="PANTHER" id="PTHR43283">
    <property type="entry name" value="BETA-LACTAMASE-RELATED"/>
    <property type="match status" value="1"/>
</dbReference>
<dbReference type="RefSeq" id="WP_107937040.1">
    <property type="nucleotide sequence ID" value="NZ_CP085009.1"/>
</dbReference>
<dbReference type="SUPFAM" id="SSF56601">
    <property type="entry name" value="beta-lactamase/transpeptidase-like"/>
    <property type="match status" value="1"/>
</dbReference>
<dbReference type="InterPro" id="IPR001466">
    <property type="entry name" value="Beta-lactam-related"/>
</dbReference>
<gene>
    <name evidence="2" type="ORF">BJ095_11650</name>
</gene>
<dbReference type="InterPro" id="IPR012338">
    <property type="entry name" value="Beta-lactam/transpept-like"/>
</dbReference>
<dbReference type="PANTHER" id="PTHR43283:SF7">
    <property type="entry name" value="BETA-LACTAMASE-RELATED DOMAIN-CONTAINING PROTEIN"/>
    <property type="match status" value="1"/>
</dbReference>
<dbReference type="Proteomes" id="UP000247416">
    <property type="component" value="Unassembled WGS sequence"/>
</dbReference>
<keyword evidence="3" id="KW-1185">Reference proteome</keyword>
<dbReference type="AlphaFoldDB" id="A0A318TLH9"/>
<dbReference type="EMBL" id="QJTJ01000016">
    <property type="protein sequence ID" value="PYF05702.1"/>
    <property type="molecule type" value="Genomic_DNA"/>
</dbReference>
<dbReference type="Gene3D" id="3.40.710.10">
    <property type="entry name" value="DD-peptidase/beta-lactamase superfamily"/>
    <property type="match status" value="1"/>
</dbReference>
<feature type="domain" description="Beta-lactamase-related" evidence="1">
    <location>
        <begin position="24"/>
        <end position="321"/>
    </location>
</feature>
<evidence type="ECO:0000313" key="3">
    <source>
        <dbReference type="Proteomes" id="UP000247416"/>
    </source>
</evidence>
<proteinExistence type="predicted"/>
<dbReference type="OrthoDB" id="2356735at2"/>